<evidence type="ECO:0000256" key="7">
    <source>
        <dbReference type="SAM" id="MobiDB-lite"/>
    </source>
</evidence>
<dbReference type="InterPro" id="IPR036986">
    <property type="entry name" value="S4_RNA-bd_sf"/>
</dbReference>
<evidence type="ECO:0000256" key="5">
    <source>
        <dbReference type="ARBA" id="ARBA00023274"/>
    </source>
</evidence>
<keyword evidence="10" id="KW-1185">Reference proteome</keyword>
<dbReference type="InterPro" id="IPR018079">
    <property type="entry name" value="Ribosomal_uS4_CS"/>
</dbReference>
<organism evidence="9 10">
    <name type="scientific">Phanerochaete sordida</name>
    <dbReference type="NCBI Taxonomy" id="48140"/>
    <lineage>
        <taxon>Eukaryota</taxon>
        <taxon>Fungi</taxon>
        <taxon>Dikarya</taxon>
        <taxon>Basidiomycota</taxon>
        <taxon>Agaricomycotina</taxon>
        <taxon>Agaricomycetes</taxon>
        <taxon>Polyporales</taxon>
        <taxon>Phanerochaetaceae</taxon>
        <taxon>Phanerochaete</taxon>
    </lineage>
</organism>
<dbReference type="SUPFAM" id="SSF55174">
    <property type="entry name" value="Alpha-L RNA-binding motif"/>
    <property type="match status" value="1"/>
</dbReference>
<dbReference type="AlphaFoldDB" id="A0A9P3GE29"/>
<dbReference type="PROSITE" id="PS00632">
    <property type="entry name" value="RIBOSOMAL_S4"/>
    <property type="match status" value="1"/>
</dbReference>
<comment type="similarity">
    <text evidence="1">Belongs to the universal ribosomal protein uS4 family.</text>
</comment>
<evidence type="ECO:0000313" key="10">
    <source>
        <dbReference type="Proteomes" id="UP000703269"/>
    </source>
</evidence>
<name>A0A9P3GE29_9APHY</name>
<feature type="compositionally biased region" description="Acidic residues" evidence="7">
    <location>
        <begin position="204"/>
        <end position="214"/>
    </location>
</feature>
<evidence type="ECO:0000256" key="4">
    <source>
        <dbReference type="ARBA" id="ARBA00022980"/>
    </source>
</evidence>
<feature type="compositionally biased region" description="Low complexity" evidence="7">
    <location>
        <begin position="215"/>
        <end position="230"/>
    </location>
</feature>
<dbReference type="CDD" id="cd00165">
    <property type="entry name" value="S4"/>
    <property type="match status" value="1"/>
</dbReference>
<evidence type="ECO:0000259" key="8">
    <source>
        <dbReference type="SMART" id="SM00363"/>
    </source>
</evidence>
<evidence type="ECO:0000256" key="2">
    <source>
        <dbReference type="ARBA" id="ARBA00022730"/>
    </source>
</evidence>
<protein>
    <submittedName>
        <fullName evidence="9">Alpha-L RNA-binding motif-containing protein</fullName>
    </submittedName>
</protein>
<keyword evidence="2 6" id="KW-0699">rRNA-binding</keyword>
<evidence type="ECO:0000313" key="9">
    <source>
        <dbReference type="EMBL" id="GJE93997.1"/>
    </source>
</evidence>
<keyword evidence="3 6" id="KW-0694">RNA-binding</keyword>
<evidence type="ECO:0000256" key="3">
    <source>
        <dbReference type="ARBA" id="ARBA00022884"/>
    </source>
</evidence>
<proteinExistence type="inferred from homology"/>
<evidence type="ECO:0000256" key="1">
    <source>
        <dbReference type="ARBA" id="ARBA00007465"/>
    </source>
</evidence>
<dbReference type="OrthoDB" id="3356781at2759"/>
<reference evidence="9 10" key="1">
    <citation type="submission" date="2021-08" db="EMBL/GenBank/DDBJ databases">
        <title>Draft Genome Sequence of Phanerochaete sordida strain YK-624.</title>
        <authorList>
            <person name="Mori T."/>
            <person name="Dohra H."/>
            <person name="Suzuki T."/>
            <person name="Kawagishi H."/>
            <person name="Hirai H."/>
        </authorList>
    </citation>
    <scope>NUCLEOTIDE SEQUENCE [LARGE SCALE GENOMIC DNA]</scope>
    <source>
        <strain evidence="9 10">YK-624</strain>
    </source>
</reference>
<dbReference type="GO" id="GO:0003735">
    <property type="term" value="F:structural constituent of ribosome"/>
    <property type="evidence" value="ECO:0007669"/>
    <property type="project" value="TreeGrafter"/>
</dbReference>
<dbReference type="Gene3D" id="3.10.290.10">
    <property type="entry name" value="RNA-binding S4 domain"/>
    <property type="match status" value="1"/>
</dbReference>
<dbReference type="PANTHER" id="PTHR11831:SF4">
    <property type="entry name" value="SMALL RIBOSOMAL SUBUNIT PROTEIN US4M"/>
    <property type="match status" value="1"/>
</dbReference>
<dbReference type="Proteomes" id="UP000703269">
    <property type="component" value="Unassembled WGS sequence"/>
</dbReference>
<dbReference type="GO" id="GO:0019843">
    <property type="term" value="F:rRNA binding"/>
    <property type="evidence" value="ECO:0007669"/>
    <property type="project" value="UniProtKB-KW"/>
</dbReference>
<dbReference type="GO" id="GO:0042274">
    <property type="term" value="P:ribosomal small subunit biogenesis"/>
    <property type="evidence" value="ECO:0007669"/>
    <property type="project" value="TreeGrafter"/>
</dbReference>
<dbReference type="PANTHER" id="PTHR11831">
    <property type="entry name" value="30S 40S RIBOSOMAL PROTEIN"/>
    <property type="match status" value="1"/>
</dbReference>
<feature type="domain" description="RNA-binding S4" evidence="8">
    <location>
        <begin position="136"/>
        <end position="194"/>
    </location>
</feature>
<keyword evidence="5" id="KW-0687">Ribonucleoprotein</keyword>
<keyword evidence="4" id="KW-0689">Ribosomal protein</keyword>
<dbReference type="EMBL" id="BPQB01000036">
    <property type="protein sequence ID" value="GJE93997.1"/>
    <property type="molecule type" value="Genomic_DNA"/>
</dbReference>
<accession>A0A9P3GE29</accession>
<sequence length="339" mass="38562">MRDAKVFDFARALPRMSWSPRNLFNLWQRSIGPRTRSVTFNKATTTLFQNRWQSKALVRAYHGDFINEKIFKRWYLPATLPDVRPRRASKTASQAIGLARWARKDRVADKEAKLREEEEAKGLAPVGSLMLTEVERRIDVIIFRACLASSVYEARRLVIHGDVMLNGKKHQDANTRLAPGDMVSVDPAAIRFLRKPSERKPKAEEDEESEDAADAEAAAAESEASEASEAPEAKAEESEADSSAPRYPWDRKDKQGLTPFHPPPFSAPWMFIPAYIEPSFSTCSAIYLRHPTARPGYSEIPTPYDADGEVIRFAWEWYAKVRPRIRSKSQLAQSPENRK</sequence>
<comment type="caution">
    <text evidence="9">The sequence shown here is derived from an EMBL/GenBank/DDBJ whole genome shotgun (WGS) entry which is preliminary data.</text>
</comment>
<dbReference type="SMART" id="SM00363">
    <property type="entry name" value="S4"/>
    <property type="match status" value="1"/>
</dbReference>
<feature type="region of interest" description="Disordered" evidence="7">
    <location>
        <begin position="194"/>
        <end position="260"/>
    </location>
</feature>
<gene>
    <name evidence="9" type="ORF">PsYK624_101650</name>
</gene>
<dbReference type="Pfam" id="PF01479">
    <property type="entry name" value="S4"/>
    <property type="match status" value="1"/>
</dbReference>
<evidence type="ECO:0000256" key="6">
    <source>
        <dbReference type="PROSITE-ProRule" id="PRU00182"/>
    </source>
</evidence>
<dbReference type="InterPro" id="IPR022801">
    <property type="entry name" value="Ribosomal_uS4"/>
</dbReference>
<dbReference type="InterPro" id="IPR002942">
    <property type="entry name" value="S4_RNA-bd"/>
</dbReference>
<dbReference type="GO" id="GO:0005763">
    <property type="term" value="C:mitochondrial small ribosomal subunit"/>
    <property type="evidence" value="ECO:0007669"/>
    <property type="project" value="TreeGrafter"/>
</dbReference>
<dbReference type="PROSITE" id="PS50889">
    <property type="entry name" value="S4"/>
    <property type="match status" value="1"/>
</dbReference>